<comment type="caution">
    <text evidence="7">The sequence shown here is derived from an EMBL/GenBank/DDBJ whole genome shotgun (WGS) entry which is preliminary data.</text>
</comment>
<protein>
    <recommendedName>
        <fullName evidence="5">DNA-directed RNA polymerase III subunit RPC3</fullName>
        <shortName evidence="5">RNA polymerase III subunit C3</shortName>
    </recommendedName>
</protein>
<reference evidence="7 8" key="1">
    <citation type="submission" date="2019-04" db="EMBL/GenBank/DDBJ databases">
        <title>Annotation for the trematode Fasciola gigantica.</title>
        <authorList>
            <person name="Choi Y.-J."/>
        </authorList>
    </citation>
    <scope>NUCLEOTIDE SEQUENCE [LARGE SCALE GENOMIC DNA]</scope>
    <source>
        <strain evidence="7">Uganda_cow_1</strain>
    </source>
</reference>
<keyword evidence="8" id="KW-1185">Reference proteome</keyword>
<accession>A0A504Z9G4</accession>
<dbReference type="GO" id="GO:0005666">
    <property type="term" value="C:RNA polymerase III complex"/>
    <property type="evidence" value="ECO:0007669"/>
    <property type="project" value="UniProtKB-UniRule"/>
</dbReference>
<comment type="function">
    <text evidence="5">DNA-dependent RNA polymerase catalyzes the transcription of DNA into RNA using the four ribonucleoside triphosphates as substrates. Specific core component of RNA polymerase III which synthesizes small RNAs, such as 5S rRNA and tRNAs.</text>
</comment>
<dbReference type="EMBL" id="SUNJ01002579">
    <property type="protein sequence ID" value="TPP65870.1"/>
    <property type="molecule type" value="Genomic_DNA"/>
</dbReference>
<dbReference type="Gene3D" id="1.10.10.10">
    <property type="entry name" value="Winged helix-like DNA-binding domain superfamily/Winged helix DNA-binding domain"/>
    <property type="match status" value="4"/>
</dbReference>
<comment type="similarity">
    <text evidence="5">Belongs to the eukaryotic RPC3/POLR3C RNA polymerase subunit family.</text>
</comment>
<keyword evidence="3 5" id="KW-0804">Transcription</keyword>
<gene>
    <name evidence="7" type="ORF">FGIG_02356</name>
</gene>
<proteinExistence type="inferred from homology"/>
<evidence type="ECO:0000256" key="5">
    <source>
        <dbReference type="RuleBase" id="RU367076"/>
    </source>
</evidence>
<sequence>MSVTAAKYAQFILSENFGPTAASVTRLMRTKGPVLLLEIIRDCSDLTAQHIGRCLKSLIRHMLLRQRHSTNLKYELNYPLVFCIPRFPLFMQLVLHFYGQTAKELVFHLFIIGRAAVSDLLMRCLSSLDKSEDESKRHEYVESLGNTLDTLIRTGVLEVLVPNEEQPQECQDKQSGPNNDVIPASGSKVWNFSKNEICEALHTYLSTGKKPWTGKYIKESDSKRARLSSEAPTLWDHVVYPNISVFEAMWRDRLIFQLARERLGETCGNLMSHLLCIAAAARRSTTITSVASGSVSRNEVMRSMRTVPEFFDSYLSLLVEDEIGFLVQEPNVGGFMYICPYKQVIKQLLTKHAEHVIRVLFQNSGLRIFRLLLCGPLNHEELERRVLLPQKDFRRTLPRMISAGYIATTELSKSKDYSSETIICLYSVNLTRVAYLLIELSQHSALRIAVRSKHEFELKKRLVEQRYRVENLIEKHQTKMAILENSTTNNNAADNAEDVESLTQHRESLESLKSSITPAEQKQLNNLISTLAKLNSCEQEAHITWFVSELYLRLHT</sequence>
<dbReference type="Gene3D" id="6.10.140.1450">
    <property type="match status" value="1"/>
</dbReference>
<dbReference type="InterPro" id="IPR055207">
    <property type="entry name" value="POLR3C_WHD"/>
</dbReference>
<name>A0A504Z9G4_FASGI</name>
<keyword evidence="2 5" id="KW-0240">DNA-directed RNA polymerase</keyword>
<evidence type="ECO:0000256" key="1">
    <source>
        <dbReference type="ARBA" id="ARBA00004123"/>
    </source>
</evidence>
<keyword evidence="4 5" id="KW-0539">Nucleus</keyword>
<dbReference type="PANTHER" id="PTHR12949:SF0">
    <property type="entry name" value="DNA-DIRECTED RNA POLYMERASE III SUBUNIT RPC3"/>
    <property type="match status" value="1"/>
</dbReference>
<dbReference type="OrthoDB" id="272392at2759"/>
<evidence type="ECO:0000256" key="3">
    <source>
        <dbReference type="ARBA" id="ARBA00023163"/>
    </source>
</evidence>
<evidence type="ECO:0000259" key="6">
    <source>
        <dbReference type="Pfam" id="PF22536"/>
    </source>
</evidence>
<dbReference type="PANTHER" id="PTHR12949">
    <property type="entry name" value="RNA POLYMERASE III DNA DIRECTED -RELATED"/>
    <property type="match status" value="1"/>
</dbReference>
<dbReference type="InterPro" id="IPR039748">
    <property type="entry name" value="RPC3"/>
</dbReference>
<dbReference type="AlphaFoldDB" id="A0A504Z9G4"/>
<evidence type="ECO:0000313" key="8">
    <source>
        <dbReference type="Proteomes" id="UP000316759"/>
    </source>
</evidence>
<evidence type="ECO:0000256" key="2">
    <source>
        <dbReference type="ARBA" id="ARBA00022478"/>
    </source>
</evidence>
<dbReference type="GO" id="GO:0003697">
    <property type="term" value="F:single-stranded DNA binding"/>
    <property type="evidence" value="ECO:0007669"/>
    <property type="project" value="UniProtKB-UniRule"/>
</dbReference>
<dbReference type="Proteomes" id="UP000316759">
    <property type="component" value="Unassembled WGS sequence"/>
</dbReference>
<evidence type="ECO:0000313" key="7">
    <source>
        <dbReference type="EMBL" id="TPP65870.1"/>
    </source>
</evidence>
<dbReference type="Pfam" id="PF22536">
    <property type="entry name" value="WHD_POLR3C"/>
    <property type="match status" value="1"/>
</dbReference>
<feature type="domain" description="DNA-directed RNA polymerase III subunit RPC3 winged-helix" evidence="6">
    <location>
        <begin position="354"/>
        <end position="428"/>
    </location>
</feature>
<dbReference type="STRING" id="46835.A0A504Z9G4"/>
<comment type="subcellular location">
    <subcellularLocation>
        <location evidence="1 5">Nucleus</location>
    </subcellularLocation>
</comment>
<evidence type="ECO:0000256" key="4">
    <source>
        <dbReference type="ARBA" id="ARBA00023242"/>
    </source>
</evidence>
<dbReference type="InterPro" id="IPR036388">
    <property type="entry name" value="WH-like_DNA-bd_sf"/>
</dbReference>
<comment type="subunit">
    <text evidence="5">Component of the RNA polymerase III (Pol III) complex consisting of 17 subunits.</text>
</comment>
<organism evidence="7 8">
    <name type="scientific">Fasciola gigantica</name>
    <name type="common">Giant liver fluke</name>
    <dbReference type="NCBI Taxonomy" id="46835"/>
    <lineage>
        <taxon>Eukaryota</taxon>
        <taxon>Metazoa</taxon>
        <taxon>Spiralia</taxon>
        <taxon>Lophotrochozoa</taxon>
        <taxon>Platyhelminthes</taxon>
        <taxon>Trematoda</taxon>
        <taxon>Digenea</taxon>
        <taxon>Plagiorchiida</taxon>
        <taxon>Echinostomata</taxon>
        <taxon>Echinostomatoidea</taxon>
        <taxon>Fasciolidae</taxon>
        <taxon>Fasciola</taxon>
    </lineage>
</organism>